<dbReference type="PANTHER" id="PTHR10039:SF15">
    <property type="entry name" value="NACHT DOMAIN-CONTAINING PROTEIN"/>
    <property type="match status" value="1"/>
</dbReference>
<keyword evidence="6" id="KW-1185">Reference proteome</keyword>
<dbReference type="Gene3D" id="3.40.50.300">
    <property type="entry name" value="P-loop containing nucleotide triphosphate hydrolases"/>
    <property type="match status" value="1"/>
</dbReference>
<dbReference type="Pfam" id="PF22939">
    <property type="entry name" value="WHD_GPIID"/>
    <property type="match status" value="1"/>
</dbReference>
<sequence>MVEAISYSLIKYPSHNSSVLKTIIGSSEVLSVQAPSIDNERAEILAWLSPLEPRTRHQDVRNRREENIGDWLIQSEEFKSWYEGSGANGSHNAALFCYGDPGAGKTYISSLVIDTICDQVGGHGVSVACFYFDFAARNEQTATNMLGAVLKQVVSGLKQIPDEIAQAFGKQKTVIGGRGLRLPEIAKMLEDIATSQRMFLCVDALDECVEGHRFKILGSLNGILKKSPGTRVFMTGRPHVRADVERRLPGTTESMSISPSRGDIVTFLRTRLDEDPNPDAMDDALEADILEKIPEKISEIFLLVSLNIEAILQETTIHRRRNRLSAMLDGINLGDAYGVTIERITAQGGEKARLGMAALMWISLSQRPLHADELCHALAVEIGATHLNPDNIPSILTLLRFCQGLIIVEKDTSTVRLIHFTLQEYLSTRLDLFGTAHSIMAETCLTYLNSQQILDISPSDYRNLQSTPFLEYSSIRWGAHAKLGYSSSTKSLALQFFGRYKNHVSAKILTRHVSNRPYPLNWVYPSDHSLLPLHCASIFGLVELAETLLEMGSCDINGRDSLGATPLIWAAIVGNEDFGVAKLLLARGDVNPDYPDYCGATPLSWAASNGHEGVVKLLLSREDVNPDYPDQDGQTPLSWAAYNGHEGVAELLLSREDVNPDYPDQDGRTPLSWAAHRNHEGVIKLLQTQTAARASCAMN</sequence>
<dbReference type="InterPro" id="IPR027417">
    <property type="entry name" value="P-loop_NTPase"/>
</dbReference>
<dbReference type="SUPFAM" id="SSF48403">
    <property type="entry name" value="Ankyrin repeat"/>
    <property type="match status" value="1"/>
</dbReference>
<proteinExistence type="predicted"/>
<keyword evidence="2" id="KW-0040">ANK repeat</keyword>
<dbReference type="InterPro" id="IPR036770">
    <property type="entry name" value="Ankyrin_rpt-contain_sf"/>
</dbReference>
<dbReference type="Pfam" id="PF24883">
    <property type="entry name" value="NPHP3_N"/>
    <property type="match status" value="1"/>
</dbReference>
<evidence type="ECO:0000313" key="6">
    <source>
        <dbReference type="Proteomes" id="UP000276215"/>
    </source>
</evidence>
<dbReference type="Pfam" id="PF13637">
    <property type="entry name" value="Ank_4"/>
    <property type="match status" value="1"/>
</dbReference>
<reference evidence="5 6" key="1">
    <citation type="journal article" date="2018" name="Nat. Ecol. Evol.">
        <title>Pezizomycetes genomes reveal the molecular basis of ectomycorrhizal truffle lifestyle.</title>
        <authorList>
            <person name="Murat C."/>
            <person name="Payen T."/>
            <person name="Noel B."/>
            <person name="Kuo A."/>
            <person name="Morin E."/>
            <person name="Chen J."/>
            <person name="Kohler A."/>
            <person name="Krizsan K."/>
            <person name="Balestrini R."/>
            <person name="Da Silva C."/>
            <person name="Montanini B."/>
            <person name="Hainaut M."/>
            <person name="Levati E."/>
            <person name="Barry K.W."/>
            <person name="Belfiori B."/>
            <person name="Cichocki N."/>
            <person name="Clum A."/>
            <person name="Dockter R.B."/>
            <person name="Fauchery L."/>
            <person name="Guy J."/>
            <person name="Iotti M."/>
            <person name="Le Tacon F."/>
            <person name="Lindquist E.A."/>
            <person name="Lipzen A."/>
            <person name="Malagnac F."/>
            <person name="Mello A."/>
            <person name="Molinier V."/>
            <person name="Miyauchi S."/>
            <person name="Poulain J."/>
            <person name="Riccioni C."/>
            <person name="Rubini A."/>
            <person name="Sitrit Y."/>
            <person name="Splivallo R."/>
            <person name="Traeger S."/>
            <person name="Wang M."/>
            <person name="Zifcakova L."/>
            <person name="Wipf D."/>
            <person name="Zambonelli A."/>
            <person name="Paolocci F."/>
            <person name="Nowrousian M."/>
            <person name="Ottonello S."/>
            <person name="Baldrian P."/>
            <person name="Spatafora J.W."/>
            <person name="Henrissat B."/>
            <person name="Nagy L.G."/>
            <person name="Aury J.M."/>
            <person name="Wincker P."/>
            <person name="Grigoriev I.V."/>
            <person name="Bonfante P."/>
            <person name="Martin F.M."/>
        </authorList>
    </citation>
    <scope>NUCLEOTIDE SEQUENCE [LARGE SCALE GENOMIC DNA]</scope>
    <source>
        <strain evidence="5 6">120613-1</strain>
    </source>
</reference>
<feature type="repeat" description="ANK" evidence="2">
    <location>
        <begin position="598"/>
        <end position="621"/>
    </location>
</feature>
<dbReference type="PROSITE" id="PS50297">
    <property type="entry name" value="ANK_REP_REGION"/>
    <property type="match status" value="2"/>
</dbReference>
<name>A0A3N4JXT1_9PEZI</name>
<evidence type="ECO:0000256" key="1">
    <source>
        <dbReference type="ARBA" id="ARBA00022737"/>
    </source>
</evidence>
<protein>
    <submittedName>
        <fullName evidence="5">Uncharacterized protein</fullName>
    </submittedName>
</protein>
<accession>A0A3N4JXT1</accession>
<dbReference type="SUPFAM" id="SSF52540">
    <property type="entry name" value="P-loop containing nucleoside triphosphate hydrolases"/>
    <property type="match status" value="1"/>
</dbReference>
<dbReference type="STRING" id="1336337.A0A3N4JXT1"/>
<dbReference type="AlphaFoldDB" id="A0A3N4JXT1"/>
<evidence type="ECO:0000259" key="3">
    <source>
        <dbReference type="Pfam" id="PF22939"/>
    </source>
</evidence>
<dbReference type="InterPro" id="IPR002110">
    <property type="entry name" value="Ankyrin_rpt"/>
</dbReference>
<dbReference type="Pfam" id="PF12796">
    <property type="entry name" value="Ank_2"/>
    <property type="match status" value="1"/>
</dbReference>
<dbReference type="PROSITE" id="PS50088">
    <property type="entry name" value="ANK_REPEAT"/>
    <property type="match status" value="2"/>
</dbReference>
<dbReference type="OrthoDB" id="20872at2759"/>
<dbReference type="InterPro" id="IPR054471">
    <property type="entry name" value="GPIID_WHD"/>
</dbReference>
<keyword evidence="1" id="KW-0677">Repeat</keyword>
<feature type="domain" description="Nephrocystin 3-like N-terminal" evidence="4">
    <location>
        <begin position="69"/>
        <end position="237"/>
    </location>
</feature>
<evidence type="ECO:0000313" key="5">
    <source>
        <dbReference type="EMBL" id="RPB02048.1"/>
    </source>
</evidence>
<evidence type="ECO:0000256" key="2">
    <source>
        <dbReference type="PROSITE-ProRule" id="PRU00023"/>
    </source>
</evidence>
<dbReference type="InterPro" id="IPR056884">
    <property type="entry name" value="NPHP3-like_N"/>
</dbReference>
<gene>
    <name evidence="5" type="ORF">L873DRAFT_1762725</name>
</gene>
<organism evidence="5 6">
    <name type="scientific">Choiromyces venosus 120613-1</name>
    <dbReference type="NCBI Taxonomy" id="1336337"/>
    <lineage>
        <taxon>Eukaryota</taxon>
        <taxon>Fungi</taxon>
        <taxon>Dikarya</taxon>
        <taxon>Ascomycota</taxon>
        <taxon>Pezizomycotina</taxon>
        <taxon>Pezizomycetes</taxon>
        <taxon>Pezizales</taxon>
        <taxon>Tuberaceae</taxon>
        <taxon>Choiromyces</taxon>
    </lineage>
</organism>
<dbReference type="PANTHER" id="PTHR10039">
    <property type="entry name" value="AMELOGENIN"/>
    <property type="match status" value="1"/>
</dbReference>
<dbReference type="EMBL" id="ML120369">
    <property type="protein sequence ID" value="RPB02048.1"/>
    <property type="molecule type" value="Genomic_DNA"/>
</dbReference>
<feature type="repeat" description="ANK" evidence="2">
    <location>
        <begin position="632"/>
        <end position="655"/>
    </location>
</feature>
<dbReference type="SMART" id="SM00248">
    <property type="entry name" value="ANK"/>
    <property type="match status" value="5"/>
</dbReference>
<dbReference type="Gene3D" id="1.25.40.20">
    <property type="entry name" value="Ankyrin repeat-containing domain"/>
    <property type="match status" value="1"/>
</dbReference>
<feature type="domain" description="GPI inositol-deacylase winged helix" evidence="3">
    <location>
        <begin position="347"/>
        <end position="427"/>
    </location>
</feature>
<dbReference type="Proteomes" id="UP000276215">
    <property type="component" value="Unassembled WGS sequence"/>
</dbReference>
<evidence type="ECO:0000259" key="4">
    <source>
        <dbReference type="Pfam" id="PF24883"/>
    </source>
</evidence>